<sequence length="344" mass="37777">MDTSTRGRDLAIVVITHGSRRETFLDDLGGLSDYLSNQLQSEVILAHNEFSYPNWRDALASLLSSGMRRVVFALAFLGRGNHVARDVMGFLGVQEFERWEEANFHGKKFEAYFTKPLADSQLVKLALSLRISRALGGRKEEYVEDPMEIEERSLEFAKEIVTKRNGGLAEEMLELVARLVYASGNPEIADVVHVSKELWTVARESLQRGVAVVADIGMVATGLRWSKVELHIRDPDVVMESKRNGLTRAQLGMRKGLTEGGPKVPVVGNAPTALLEVLRALRRGVEVPFVVASPPGFTNSALVKEELVESGLPSIVVRGSYGGSNLAVAAFNYVVKRVSSVEEG</sequence>
<evidence type="ECO:0000256" key="5">
    <source>
        <dbReference type="ARBA" id="ARBA00023235"/>
    </source>
</evidence>
<dbReference type="EMBL" id="BMQS01000011">
    <property type="protein sequence ID" value="GGT97144.1"/>
    <property type="molecule type" value="Genomic_DNA"/>
</dbReference>
<evidence type="ECO:0000259" key="7">
    <source>
        <dbReference type="Pfam" id="PF02570"/>
    </source>
</evidence>
<reference evidence="8" key="2">
    <citation type="submission" date="2020-09" db="EMBL/GenBank/DDBJ databases">
        <authorList>
            <person name="Sun Q."/>
            <person name="Ohkuma M."/>
        </authorList>
    </citation>
    <scope>NUCLEOTIDE SEQUENCE</scope>
    <source>
        <strain evidence="8">JCM 31740</strain>
    </source>
</reference>
<dbReference type="SUPFAM" id="SSF53800">
    <property type="entry name" value="Chelatase"/>
    <property type="match status" value="1"/>
</dbReference>
<dbReference type="Proteomes" id="UP000616143">
    <property type="component" value="Unassembled WGS sequence"/>
</dbReference>
<dbReference type="GO" id="GO:0046872">
    <property type="term" value="F:metal ion binding"/>
    <property type="evidence" value="ECO:0007669"/>
    <property type="project" value="UniProtKB-KW"/>
</dbReference>
<reference evidence="8" key="1">
    <citation type="journal article" date="2014" name="Int. J. Syst. Evol. Microbiol.">
        <title>Complete genome sequence of Corynebacterium casei LMG S-19264T (=DSM 44701T), isolated from a smear-ripened cheese.</title>
        <authorList>
            <consortium name="US DOE Joint Genome Institute (JGI-PGF)"/>
            <person name="Walter F."/>
            <person name="Albersmeier A."/>
            <person name="Kalinowski J."/>
            <person name="Ruckert C."/>
        </authorList>
    </citation>
    <scope>NUCLEOTIDE SEQUENCE</scope>
    <source>
        <strain evidence="8">JCM 31740</strain>
    </source>
</reference>
<evidence type="ECO:0000256" key="6">
    <source>
        <dbReference type="ARBA" id="ARBA00023239"/>
    </source>
</evidence>
<dbReference type="OrthoDB" id="24491at2157"/>
<evidence type="ECO:0000313" key="9">
    <source>
        <dbReference type="Proteomes" id="UP000616143"/>
    </source>
</evidence>
<dbReference type="PANTHER" id="PTHR43588:SF1">
    <property type="entry name" value="COBALT-PRECORRIN-8 METHYLMUTASE"/>
    <property type="match status" value="1"/>
</dbReference>
<organism evidence="8 9">
    <name type="scientific">Sulfodiicoccus acidiphilus</name>
    <dbReference type="NCBI Taxonomy" id="1670455"/>
    <lineage>
        <taxon>Archaea</taxon>
        <taxon>Thermoproteota</taxon>
        <taxon>Thermoprotei</taxon>
        <taxon>Sulfolobales</taxon>
        <taxon>Sulfolobaceae</taxon>
        <taxon>Sulfodiicoccus</taxon>
    </lineage>
</organism>
<comment type="pathway">
    <text evidence="1">Cofactor biosynthesis; adenosylcobalamin biosynthesis.</text>
</comment>
<dbReference type="InterPro" id="IPR003722">
    <property type="entry name" value="Cbl_synth_CobH/CbiC"/>
</dbReference>
<evidence type="ECO:0000256" key="3">
    <source>
        <dbReference type="ARBA" id="ARBA00022573"/>
    </source>
</evidence>
<dbReference type="Gene3D" id="3.40.50.1400">
    <property type="match status" value="1"/>
</dbReference>
<evidence type="ECO:0000256" key="4">
    <source>
        <dbReference type="ARBA" id="ARBA00022723"/>
    </source>
</evidence>
<dbReference type="GO" id="GO:0016829">
    <property type="term" value="F:lyase activity"/>
    <property type="evidence" value="ECO:0007669"/>
    <property type="project" value="UniProtKB-KW"/>
</dbReference>
<dbReference type="Pfam" id="PF01903">
    <property type="entry name" value="CbiX"/>
    <property type="match status" value="1"/>
</dbReference>
<evidence type="ECO:0000256" key="1">
    <source>
        <dbReference type="ARBA" id="ARBA00004953"/>
    </source>
</evidence>
<name>A0A830H373_9CREN</name>
<dbReference type="Gene3D" id="3.40.50.10230">
    <property type="entry name" value="Cobalamin biosynthesis CobH/CbiC, precorrin-8X methylmutase"/>
    <property type="match status" value="1"/>
</dbReference>
<dbReference type="NCBIfam" id="NF004449">
    <property type="entry name" value="PRK05782.1"/>
    <property type="match status" value="1"/>
</dbReference>
<comment type="caution">
    <text evidence="8">The sequence shown here is derived from an EMBL/GenBank/DDBJ whole genome shotgun (WGS) entry which is preliminary data.</text>
</comment>
<feature type="domain" description="Cobalamin biosynthesis precorrin-8X methylmutase CobH/CbiC" evidence="7">
    <location>
        <begin position="148"/>
        <end position="335"/>
    </location>
</feature>
<protein>
    <submittedName>
        <fullName evidence="8">Bifunctional sirohydrochlorin cobalt chelatase/precorrin-8X methylmutase</fullName>
    </submittedName>
</protein>
<evidence type="ECO:0000256" key="2">
    <source>
        <dbReference type="ARBA" id="ARBA00009774"/>
    </source>
</evidence>
<dbReference type="SUPFAM" id="SSF63965">
    <property type="entry name" value="Precorrin-8X methylmutase CbiC/CobH"/>
    <property type="match status" value="1"/>
</dbReference>
<comment type="similarity">
    <text evidence="2">Belongs to the CobH/CbiC family.</text>
</comment>
<dbReference type="InterPro" id="IPR036588">
    <property type="entry name" value="CobH/CbiC_sf"/>
</dbReference>
<keyword evidence="6" id="KW-0456">Lyase</keyword>
<keyword evidence="3" id="KW-0169">Cobalamin biosynthesis</keyword>
<dbReference type="GO" id="GO:0009236">
    <property type="term" value="P:cobalamin biosynthetic process"/>
    <property type="evidence" value="ECO:0007669"/>
    <property type="project" value="UniProtKB-UniPathway"/>
</dbReference>
<dbReference type="GO" id="GO:0016993">
    <property type="term" value="F:precorrin-8X methylmutase activity"/>
    <property type="evidence" value="ECO:0007669"/>
    <property type="project" value="InterPro"/>
</dbReference>
<evidence type="ECO:0000313" key="8">
    <source>
        <dbReference type="EMBL" id="GGT97144.1"/>
    </source>
</evidence>
<dbReference type="Pfam" id="PF02570">
    <property type="entry name" value="CbiC"/>
    <property type="match status" value="1"/>
</dbReference>
<accession>A0A830H373</accession>
<proteinExistence type="inferred from homology"/>
<keyword evidence="4" id="KW-0479">Metal-binding</keyword>
<dbReference type="UniPathway" id="UPA00148"/>
<dbReference type="AlphaFoldDB" id="A0A830H373"/>
<dbReference type="InterPro" id="IPR002762">
    <property type="entry name" value="CbiX-like"/>
</dbReference>
<dbReference type="RefSeq" id="WP_188848503.1">
    <property type="nucleotide sequence ID" value="NZ_BMQS01000011.1"/>
</dbReference>
<gene>
    <name evidence="8" type="ORF">GCM10007116_13320</name>
</gene>
<keyword evidence="5" id="KW-0413">Isomerase</keyword>
<dbReference type="PANTHER" id="PTHR43588">
    <property type="entry name" value="COBALT-PRECORRIN-8 METHYLMUTASE"/>
    <property type="match status" value="1"/>
</dbReference>